<feature type="region of interest" description="Disordered" evidence="4">
    <location>
        <begin position="156"/>
        <end position="175"/>
    </location>
</feature>
<evidence type="ECO:0000259" key="5">
    <source>
        <dbReference type="PROSITE" id="PS51462"/>
    </source>
</evidence>
<dbReference type="GO" id="GO:0016787">
    <property type="term" value="F:hydrolase activity"/>
    <property type="evidence" value="ECO:0007669"/>
    <property type="project" value="UniProtKB-KW"/>
</dbReference>
<dbReference type="AlphaFoldDB" id="A0A1G7KL18"/>
<keyword evidence="2" id="KW-0378">Hydrolase</keyword>
<dbReference type="PROSITE" id="PS51462">
    <property type="entry name" value="NUDIX"/>
    <property type="match status" value="1"/>
</dbReference>
<dbReference type="PROSITE" id="PS00893">
    <property type="entry name" value="NUDIX_BOX"/>
    <property type="match status" value="1"/>
</dbReference>
<dbReference type="Pfam" id="PF00293">
    <property type="entry name" value="NUDIX"/>
    <property type="match status" value="1"/>
</dbReference>
<name>A0A1G7KL18_9ACTN</name>
<organism evidence="6 7">
    <name type="scientific">Blastococcus aurantiacus</name>
    <dbReference type="NCBI Taxonomy" id="1550231"/>
    <lineage>
        <taxon>Bacteria</taxon>
        <taxon>Bacillati</taxon>
        <taxon>Actinomycetota</taxon>
        <taxon>Actinomycetes</taxon>
        <taxon>Geodermatophilales</taxon>
        <taxon>Geodermatophilaceae</taxon>
        <taxon>Blastococcus</taxon>
    </lineage>
</organism>
<feature type="domain" description="Nudix hydrolase" evidence="5">
    <location>
        <begin position="9"/>
        <end position="148"/>
    </location>
</feature>
<dbReference type="PANTHER" id="PTHR43046:SF12">
    <property type="entry name" value="GDP-MANNOSE MANNOSYL HYDROLASE"/>
    <property type="match status" value="1"/>
</dbReference>
<evidence type="ECO:0000313" key="6">
    <source>
        <dbReference type="EMBL" id="SDF37744.1"/>
    </source>
</evidence>
<dbReference type="PANTHER" id="PTHR43046">
    <property type="entry name" value="GDP-MANNOSE MANNOSYL HYDROLASE"/>
    <property type="match status" value="1"/>
</dbReference>
<dbReference type="SUPFAM" id="SSF55811">
    <property type="entry name" value="Nudix"/>
    <property type="match status" value="1"/>
</dbReference>
<keyword evidence="7" id="KW-1185">Reference proteome</keyword>
<dbReference type="Proteomes" id="UP000199406">
    <property type="component" value="Unassembled WGS sequence"/>
</dbReference>
<reference evidence="7" key="1">
    <citation type="submission" date="2016-10" db="EMBL/GenBank/DDBJ databases">
        <authorList>
            <person name="Varghese N."/>
            <person name="Submissions S."/>
        </authorList>
    </citation>
    <scope>NUCLEOTIDE SEQUENCE [LARGE SCALE GENOMIC DNA]</scope>
    <source>
        <strain evidence="7">DSM 44268</strain>
    </source>
</reference>
<dbReference type="STRING" id="1550231.SAMN05660662_1934"/>
<evidence type="ECO:0000256" key="4">
    <source>
        <dbReference type="SAM" id="MobiDB-lite"/>
    </source>
</evidence>
<dbReference type="Gene3D" id="3.90.79.10">
    <property type="entry name" value="Nucleoside Triphosphate Pyrophosphohydrolase"/>
    <property type="match status" value="1"/>
</dbReference>
<dbReference type="InterPro" id="IPR015797">
    <property type="entry name" value="NUDIX_hydrolase-like_dom_sf"/>
</dbReference>
<keyword evidence="3" id="KW-0460">Magnesium</keyword>
<accession>A0A1G7KL18</accession>
<sequence>MVRCTIAGMPRATVKLLLVDRDGQLLLVHGRDPATGTTHWYPVGGGVEPGESWHEAAVREAWEETGLGRLPAGVRVWTRDVAYTHAGRTFDVHEDWLYYAVAYFDPSPARLTDRENESILGFRWWTAEALRGTDESVFPPDLGARFGRLQESGCPATPIDIGDRTRTSGDGEATD</sequence>
<dbReference type="InterPro" id="IPR020084">
    <property type="entry name" value="NUDIX_hydrolase_CS"/>
</dbReference>
<evidence type="ECO:0000256" key="3">
    <source>
        <dbReference type="ARBA" id="ARBA00022842"/>
    </source>
</evidence>
<proteinExistence type="predicted"/>
<comment type="cofactor">
    <cofactor evidence="1">
        <name>Mg(2+)</name>
        <dbReference type="ChEBI" id="CHEBI:18420"/>
    </cofactor>
</comment>
<evidence type="ECO:0000313" key="7">
    <source>
        <dbReference type="Proteomes" id="UP000199406"/>
    </source>
</evidence>
<evidence type="ECO:0000256" key="1">
    <source>
        <dbReference type="ARBA" id="ARBA00001946"/>
    </source>
</evidence>
<evidence type="ECO:0000256" key="2">
    <source>
        <dbReference type="ARBA" id="ARBA00022801"/>
    </source>
</evidence>
<gene>
    <name evidence="6" type="ORF">SAMN05660662_1934</name>
</gene>
<dbReference type="InterPro" id="IPR000086">
    <property type="entry name" value="NUDIX_hydrolase_dom"/>
</dbReference>
<dbReference type="CDD" id="cd04685">
    <property type="entry name" value="NUDIX_Hydrolase"/>
    <property type="match status" value="1"/>
</dbReference>
<dbReference type="OrthoDB" id="9804442at2"/>
<protein>
    <submittedName>
        <fullName evidence="6">NUDIX domain-containing protein</fullName>
    </submittedName>
</protein>
<dbReference type="EMBL" id="FNBT01000003">
    <property type="protein sequence ID" value="SDF37744.1"/>
    <property type="molecule type" value="Genomic_DNA"/>
</dbReference>